<feature type="domain" description="Protein kinase" evidence="1">
    <location>
        <begin position="1"/>
        <end position="198"/>
    </location>
</feature>
<dbReference type="Gene3D" id="1.10.510.10">
    <property type="entry name" value="Transferase(Phosphotransferase) domain 1"/>
    <property type="match status" value="1"/>
</dbReference>
<dbReference type="CDD" id="cd23700">
    <property type="entry name" value="At3g51010"/>
    <property type="match status" value="1"/>
</dbReference>
<dbReference type="InterPro" id="IPR000719">
    <property type="entry name" value="Prot_kinase_dom"/>
</dbReference>
<keyword evidence="2" id="KW-0808">Transferase</keyword>
<dbReference type="GO" id="GO:0004713">
    <property type="term" value="F:protein tyrosine kinase activity"/>
    <property type="evidence" value="ECO:0007669"/>
    <property type="project" value="InterPro"/>
</dbReference>
<dbReference type="ExpressionAtlas" id="A0A3L6FG75">
    <property type="expression patterns" value="baseline"/>
</dbReference>
<gene>
    <name evidence="2" type="primary">STY17_4</name>
    <name evidence="2" type="ORF">Zm00014a_009177</name>
</gene>
<dbReference type="PROSITE" id="PS50011">
    <property type="entry name" value="PROTEIN_KINASE_DOM"/>
    <property type="match status" value="1"/>
</dbReference>
<dbReference type="PANTHER" id="PTHR36767:SF1">
    <property type="entry name" value="OS05G0126200 PROTEIN"/>
    <property type="match status" value="1"/>
</dbReference>
<dbReference type="AlphaFoldDB" id="A0A3L6FG75"/>
<dbReference type="PANTHER" id="PTHR36767">
    <property type="entry name" value="OS05G0126200 PROTEIN"/>
    <property type="match status" value="1"/>
</dbReference>
<comment type="caution">
    <text evidence="2">The sequence shown here is derived from an EMBL/GenBank/DDBJ whole genome shotgun (WGS) entry which is preliminary data.</text>
</comment>
<dbReference type="InterPro" id="IPR020635">
    <property type="entry name" value="Tyr_kinase_cat_dom"/>
</dbReference>
<name>A0A3L6FG75_MAIZE</name>
<dbReference type="EMBL" id="NCVQ01000004">
    <property type="protein sequence ID" value="PWZ32225.1"/>
    <property type="molecule type" value="Genomic_DNA"/>
</dbReference>
<evidence type="ECO:0000313" key="2">
    <source>
        <dbReference type="EMBL" id="PWZ32225.1"/>
    </source>
</evidence>
<protein>
    <submittedName>
        <fullName evidence="2">Serine/threonine-protein kinase STY17</fullName>
    </submittedName>
</protein>
<evidence type="ECO:0000259" key="1">
    <source>
        <dbReference type="PROSITE" id="PS50011"/>
    </source>
</evidence>
<reference evidence="2" key="1">
    <citation type="journal article" date="2018" name="Nat. Genet.">
        <title>Extensive intraspecific gene order and gene structural variations between Mo17 and other maize genomes.</title>
        <authorList>
            <person name="Sun S."/>
            <person name="Zhou Y."/>
            <person name="Chen J."/>
            <person name="Shi J."/>
            <person name="Zhao H."/>
            <person name="Zhao H."/>
            <person name="Song W."/>
            <person name="Zhang M."/>
            <person name="Cui Y."/>
            <person name="Dong X."/>
            <person name="Liu H."/>
            <person name="Ma X."/>
            <person name="Jiao Y."/>
            <person name="Wang B."/>
            <person name="Wei X."/>
            <person name="Stein J.C."/>
            <person name="Glaubitz J.C."/>
            <person name="Lu F."/>
            <person name="Yu G."/>
            <person name="Liang C."/>
            <person name="Fengler K."/>
            <person name="Li B."/>
            <person name="Rafalski A."/>
            <person name="Schnable P.S."/>
            <person name="Ware D.H."/>
            <person name="Buckler E.S."/>
            <person name="Lai J."/>
        </authorList>
    </citation>
    <scope>NUCLEOTIDE SEQUENCE [LARGE SCALE GENOMIC DNA]</scope>
    <source>
        <tissue evidence="2">Seedling</tissue>
    </source>
</reference>
<dbReference type="InterPro" id="IPR001245">
    <property type="entry name" value="Ser-Thr/Tyr_kinase_cat_dom"/>
</dbReference>
<dbReference type="Pfam" id="PF07714">
    <property type="entry name" value="PK_Tyr_Ser-Thr"/>
    <property type="match status" value="1"/>
</dbReference>
<dbReference type="InterPro" id="IPR011009">
    <property type="entry name" value="Kinase-like_dom_sf"/>
</dbReference>
<sequence>MARMAKPDWAPFRPGTSYFVPPRPAGTALGVLALIDHAGGVVGSSAAPRRGLSADAARAVAAASRGYPCSTYFIEGFMEISALDKLPSLLPTLVLGEKDRTPKKIINHKLYDHKADVFSFAIVLWELATSMVPYDNMTPLQAALGVRQGLHLDIPGSVHPRLTKLIRWCWDEDPNARLTFAEITIELQDSLHHIEAYLSGFDVSVATHGHSPKPTNDGILPCGEWWFYMPLSTRMSLYWLTILVGFIWIKALESAKGTCLAYIERYGPYYWVKCKPDEPIPVSQPNQGSVRGRKEKKQIKQRRDFIMAEKKRRAQYSAAVKRNEAERTEWKMAAVARERAWAARLIELKQLEEEIKVVMA</sequence>
<dbReference type="SMART" id="SM00219">
    <property type="entry name" value="TyrKc"/>
    <property type="match status" value="1"/>
</dbReference>
<dbReference type="Proteomes" id="UP000251960">
    <property type="component" value="Chromosome 3"/>
</dbReference>
<accession>A0A3L6FG75</accession>
<dbReference type="SUPFAM" id="SSF56112">
    <property type="entry name" value="Protein kinase-like (PK-like)"/>
    <property type="match status" value="1"/>
</dbReference>
<proteinExistence type="predicted"/>
<organism evidence="2">
    <name type="scientific">Zea mays</name>
    <name type="common">Maize</name>
    <dbReference type="NCBI Taxonomy" id="4577"/>
    <lineage>
        <taxon>Eukaryota</taxon>
        <taxon>Viridiplantae</taxon>
        <taxon>Streptophyta</taxon>
        <taxon>Embryophyta</taxon>
        <taxon>Tracheophyta</taxon>
        <taxon>Spermatophyta</taxon>
        <taxon>Magnoliopsida</taxon>
        <taxon>Liliopsida</taxon>
        <taxon>Poales</taxon>
        <taxon>Poaceae</taxon>
        <taxon>PACMAD clade</taxon>
        <taxon>Panicoideae</taxon>
        <taxon>Andropogonodae</taxon>
        <taxon>Andropogoneae</taxon>
        <taxon>Tripsacinae</taxon>
        <taxon>Zea</taxon>
    </lineage>
</organism>
<dbReference type="GO" id="GO:0005524">
    <property type="term" value="F:ATP binding"/>
    <property type="evidence" value="ECO:0007669"/>
    <property type="project" value="InterPro"/>
</dbReference>
<keyword evidence="2" id="KW-0418">Kinase</keyword>